<accession>A0A9N9XZS1</accession>
<evidence type="ECO:0000313" key="2">
    <source>
        <dbReference type="EMBL" id="CAG9981466.1"/>
    </source>
</evidence>
<keyword evidence="3" id="KW-1185">Reference proteome</keyword>
<feature type="transmembrane region" description="Helical" evidence="1">
    <location>
        <begin position="143"/>
        <end position="161"/>
    </location>
</feature>
<dbReference type="Proteomes" id="UP000754883">
    <property type="component" value="Unassembled WGS sequence"/>
</dbReference>
<keyword evidence="1" id="KW-1133">Transmembrane helix</keyword>
<sequence length="185" mass="20458">MGSTASENGNDANDFALVSGFYGPGAIACWHYLIALFAMGWAFNPEGVRYMRYPTPDFAAVMLYPIVAIGHLVVQIRHFPPEQSDYLAANLANAIDSRGALDEAVLPLAPDGLKYQIDASSELRKELYPRIVAMNVALRVADLFSDLCLFFILWIALGTLVRHVRSRNPRQIPWLVLYSSVAGLL</sequence>
<comment type="caution">
    <text evidence="2">The sequence shown here is derived from an EMBL/GenBank/DDBJ whole genome shotgun (WGS) entry which is preliminary data.</text>
</comment>
<dbReference type="OrthoDB" id="3552356at2759"/>
<protein>
    <submittedName>
        <fullName evidence="2">Uncharacterized protein</fullName>
    </submittedName>
</protein>
<dbReference type="AlphaFoldDB" id="A0A9N9XZS1"/>
<gene>
    <name evidence="2" type="ORF">CBYS24578_00008360</name>
</gene>
<reference evidence="2" key="1">
    <citation type="submission" date="2021-10" db="EMBL/GenBank/DDBJ databases">
        <authorList>
            <person name="Piombo E."/>
        </authorList>
    </citation>
    <scope>NUCLEOTIDE SEQUENCE</scope>
</reference>
<proteinExistence type="predicted"/>
<evidence type="ECO:0000256" key="1">
    <source>
        <dbReference type="SAM" id="Phobius"/>
    </source>
</evidence>
<feature type="transmembrane region" description="Helical" evidence="1">
    <location>
        <begin position="20"/>
        <end position="43"/>
    </location>
</feature>
<name>A0A9N9XZS1_9HYPO</name>
<evidence type="ECO:0000313" key="3">
    <source>
        <dbReference type="Proteomes" id="UP000754883"/>
    </source>
</evidence>
<organism evidence="2 3">
    <name type="scientific">Clonostachys byssicola</name>
    <dbReference type="NCBI Taxonomy" id="160290"/>
    <lineage>
        <taxon>Eukaryota</taxon>
        <taxon>Fungi</taxon>
        <taxon>Dikarya</taxon>
        <taxon>Ascomycota</taxon>
        <taxon>Pezizomycotina</taxon>
        <taxon>Sordariomycetes</taxon>
        <taxon>Hypocreomycetidae</taxon>
        <taxon>Hypocreales</taxon>
        <taxon>Bionectriaceae</taxon>
        <taxon>Clonostachys</taxon>
    </lineage>
</organism>
<keyword evidence="1" id="KW-0472">Membrane</keyword>
<keyword evidence="1" id="KW-0812">Transmembrane</keyword>
<dbReference type="EMBL" id="CABFNO020001323">
    <property type="protein sequence ID" value="CAG9981466.1"/>
    <property type="molecule type" value="Genomic_DNA"/>
</dbReference>
<feature type="transmembrane region" description="Helical" evidence="1">
    <location>
        <begin position="55"/>
        <end position="74"/>
    </location>
</feature>